<sequence>MNNVSRSAMASRTPEMLRTLSRALFQCRVCKKGYDRADHLKRHVRSRMWLRKSLHDLELLRRHTQSHSSEINCDESGGCSGIVARASQACKRCAASKLKCDDDKPCRRCVRRNQICQWSPREDTLATQEFHVNTTEHELQSAKQTGKDLLDSAQARIPSENSELACIIEGTVHA</sequence>
<dbReference type="InterPro" id="IPR001138">
    <property type="entry name" value="Zn2Cys6_DnaBD"/>
</dbReference>
<dbReference type="InterPro" id="IPR036236">
    <property type="entry name" value="Znf_C2H2_sf"/>
</dbReference>
<evidence type="ECO:0000256" key="1">
    <source>
        <dbReference type="ARBA" id="ARBA00022723"/>
    </source>
</evidence>
<dbReference type="GO" id="GO:0003677">
    <property type="term" value="F:DNA binding"/>
    <property type="evidence" value="ECO:0007669"/>
    <property type="project" value="UniProtKB-KW"/>
</dbReference>
<dbReference type="RefSeq" id="XP_056553409.1">
    <property type="nucleotide sequence ID" value="XM_056701346.1"/>
</dbReference>
<dbReference type="Pfam" id="PF00172">
    <property type="entry name" value="Zn_clus"/>
    <property type="match status" value="1"/>
</dbReference>
<feature type="domain" description="Zn(2)-C6 fungal-type" evidence="8">
    <location>
        <begin position="89"/>
        <end position="118"/>
    </location>
</feature>
<keyword evidence="1" id="KW-0479">Metal-binding</keyword>
<keyword evidence="7" id="KW-0863">Zinc-finger</keyword>
<dbReference type="Gene3D" id="3.30.160.60">
    <property type="entry name" value="Classic Zinc Finger"/>
    <property type="match status" value="1"/>
</dbReference>
<evidence type="ECO:0000313" key="11">
    <source>
        <dbReference type="Proteomes" id="UP001147782"/>
    </source>
</evidence>
<evidence type="ECO:0000256" key="5">
    <source>
        <dbReference type="ARBA" id="ARBA00023163"/>
    </source>
</evidence>
<gene>
    <name evidence="10" type="ORF">N7496_008427</name>
</gene>
<reference evidence="10" key="1">
    <citation type="submission" date="2022-11" db="EMBL/GenBank/DDBJ databases">
        <authorList>
            <person name="Petersen C."/>
        </authorList>
    </citation>
    <scope>NUCLEOTIDE SEQUENCE</scope>
    <source>
        <strain evidence="10">IBT 29864</strain>
    </source>
</reference>
<keyword evidence="4" id="KW-0238">DNA-binding</keyword>
<dbReference type="Gene3D" id="4.10.240.10">
    <property type="entry name" value="Zn(2)-C6 fungal-type DNA-binding domain"/>
    <property type="match status" value="1"/>
</dbReference>
<evidence type="ECO:0000256" key="7">
    <source>
        <dbReference type="PROSITE-ProRule" id="PRU00042"/>
    </source>
</evidence>
<dbReference type="PROSITE" id="PS00463">
    <property type="entry name" value="ZN2_CY6_FUNGAL_1"/>
    <property type="match status" value="1"/>
</dbReference>
<feature type="domain" description="C2H2-type" evidence="9">
    <location>
        <begin position="25"/>
        <end position="52"/>
    </location>
</feature>
<dbReference type="GO" id="GO:0000981">
    <property type="term" value="F:DNA-binding transcription factor activity, RNA polymerase II-specific"/>
    <property type="evidence" value="ECO:0007669"/>
    <property type="project" value="InterPro"/>
</dbReference>
<keyword evidence="6" id="KW-0539">Nucleus</keyword>
<dbReference type="GO" id="GO:0008270">
    <property type="term" value="F:zinc ion binding"/>
    <property type="evidence" value="ECO:0007669"/>
    <property type="project" value="UniProtKB-KW"/>
</dbReference>
<evidence type="ECO:0000313" key="10">
    <source>
        <dbReference type="EMBL" id="KAJ5368667.1"/>
    </source>
</evidence>
<evidence type="ECO:0008006" key="12">
    <source>
        <dbReference type="Google" id="ProtNLM"/>
    </source>
</evidence>
<reference evidence="10" key="2">
    <citation type="journal article" date="2023" name="IMA Fungus">
        <title>Comparative genomic study of the Penicillium genus elucidates a diverse pangenome and 15 lateral gene transfer events.</title>
        <authorList>
            <person name="Petersen C."/>
            <person name="Sorensen T."/>
            <person name="Nielsen M.R."/>
            <person name="Sondergaard T.E."/>
            <person name="Sorensen J.L."/>
            <person name="Fitzpatrick D.A."/>
            <person name="Frisvad J.C."/>
            <person name="Nielsen K.L."/>
        </authorList>
    </citation>
    <scope>NUCLEOTIDE SEQUENCE</scope>
    <source>
        <strain evidence="10">IBT 29864</strain>
    </source>
</reference>
<dbReference type="SUPFAM" id="SSF57701">
    <property type="entry name" value="Zn2/Cys6 DNA-binding domain"/>
    <property type="match status" value="1"/>
</dbReference>
<dbReference type="GeneID" id="81440525"/>
<evidence type="ECO:0000256" key="6">
    <source>
        <dbReference type="ARBA" id="ARBA00023242"/>
    </source>
</evidence>
<organism evidence="10 11">
    <name type="scientific">Penicillium cataractarum</name>
    <dbReference type="NCBI Taxonomy" id="2100454"/>
    <lineage>
        <taxon>Eukaryota</taxon>
        <taxon>Fungi</taxon>
        <taxon>Dikarya</taxon>
        <taxon>Ascomycota</taxon>
        <taxon>Pezizomycotina</taxon>
        <taxon>Eurotiomycetes</taxon>
        <taxon>Eurotiomycetidae</taxon>
        <taxon>Eurotiales</taxon>
        <taxon>Aspergillaceae</taxon>
        <taxon>Penicillium</taxon>
    </lineage>
</organism>
<evidence type="ECO:0000256" key="4">
    <source>
        <dbReference type="ARBA" id="ARBA00023125"/>
    </source>
</evidence>
<dbReference type="EMBL" id="JAPZBS010000007">
    <property type="protein sequence ID" value="KAJ5368667.1"/>
    <property type="molecule type" value="Genomic_DNA"/>
</dbReference>
<name>A0A9W9V4R6_9EURO</name>
<accession>A0A9W9V4R6</accession>
<dbReference type="PROSITE" id="PS50157">
    <property type="entry name" value="ZINC_FINGER_C2H2_2"/>
    <property type="match status" value="1"/>
</dbReference>
<keyword evidence="5" id="KW-0804">Transcription</keyword>
<dbReference type="SMART" id="SM00066">
    <property type="entry name" value="GAL4"/>
    <property type="match status" value="1"/>
</dbReference>
<dbReference type="OrthoDB" id="40579at2759"/>
<dbReference type="Proteomes" id="UP001147782">
    <property type="component" value="Unassembled WGS sequence"/>
</dbReference>
<keyword evidence="2" id="KW-0862">Zinc</keyword>
<proteinExistence type="predicted"/>
<evidence type="ECO:0000259" key="8">
    <source>
        <dbReference type="PROSITE" id="PS50048"/>
    </source>
</evidence>
<dbReference type="InterPro" id="IPR013087">
    <property type="entry name" value="Znf_C2H2_type"/>
</dbReference>
<dbReference type="InterPro" id="IPR036864">
    <property type="entry name" value="Zn2-C6_fun-type_DNA-bd_sf"/>
</dbReference>
<keyword evidence="11" id="KW-1185">Reference proteome</keyword>
<dbReference type="SUPFAM" id="SSF57667">
    <property type="entry name" value="beta-beta-alpha zinc fingers"/>
    <property type="match status" value="1"/>
</dbReference>
<dbReference type="PANTHER" id="PTHR47660">
    <property type="entry name" value="TRANSCRIPTION FACTOR WITH C2H2 AND ZN(2)-CYS(6) DNA BINDING DOMAIN (EUROFUNG)-RELATED-RELATED"/>
    <property type="match status" value="1"/>
</dbReference>
<dbReference type="AlphaFoldDB" id="A0A9W9V4R6"/>
<evidence type="ECO:0000259" key="9">
    <source>
        <dbReference type="PROSITE" id="PS50157"/>
    </source>
</evidence>
<dbReference type="PANTHER" id="PTHR47660:SF2">
    <property type="entry name" value="TRANSCRIPTION FACTOR WITH C2H2 AND ZN(2)-CYS(6) DNA BINDING DOMAIN (EUROFUNG)"/>
    <property type="match status" value="1"/>
</dbReference>
<keyword evidence="3" id="KW-0805">Transcription regulation</keyword>
<dbReference type="PROSITE" id="PS50048">
    <property type="entry name" value="ZN2_CY6_FUNGAL_2"/>
    <property type="match status" value="1"/>
</dbReference>
<evidence type="ECO:0000256" key="3">
    <source>
        <dbReference type="ARBA" id="ARBA00023015"/>
    </source>
</evidence>
<protein>
    <recommendedName>
        <fullName evidence="12">Zn(2)-C6 fungal-type domain-containing protein</fullName>
    </recommendedName>
</protein>
<comment type="caution">
    <text evidence="10">The sequence shown here is derived from an EMBL/GenBank/DDBJ whole genome shotgun (WGS) entry which is preliminary data.</text>
</comment>
<dbReference type="CDD" id="cd00067">
    <property type="entry name" value="GAL4"/>
    <property type="match status" value="1"/>
</dbReference>
<evidence type="ECO:0000256" key="2">
    <source>
        <dbReference type="ARBA" id="ARBA00022833"/>
    </source>
</evidence>